<name>A0ACB8D3U5_DERSI</name>
<organism evidence="1 2">
    <name type="scientific">Dermacentor silvarum</name>
    <name type="common">Tick</name>
    <dbReference type="NCBI Taxonomy" id="543639"/>
    <lineage>
        <taxon>Eukaryota</taxon>
        <taxon>Metazoa</taxon>
        <taxon>Ecdysozoa</taxon>
        <taxon>Arthropoda</taxon>
        <taxon>Chelicerata</taxon>
        <taxon>Arachnida</taxon>
        <taxon>Acari</taxon>
        <taxon>Parasitiformes</taxon>
        <taxon>Ixodida</taxon>
        <taxon>Ixodoidea</taxon>
        <taxon>Ixodidae</taxon>
        <taxon>Rhipicephalinae</taxon>
        <taxon>Dermacentor</taxon>
    </lineage>
</organism>
<proteinExistence type="predicted"/>
<reference evidence="1" key="1">
    <citation type="submission" date="2020-05" db="EMBL/GenBank/DDBJ databases">
        <title>Large-scale comparative analyses of tick genomes elucidate their genetic diversity and vector capacities.</title>
        <authorList>
            <person name="Jia N."/>
            <person name="Wang J."/>
            <person name="Shi W."/>
            <person name="Du L."/>
            <person name="Sun Y."/>
            <person name="Zhan W."/>
            <person name="Jiang J."/>
            <person name="Wang Q."/>
            <person name="Zhang B."/>
            <person name="Ji P."/>
            <person name="Sakyi L.B."/>
            <person name="Cui X."/>
            <person name="Yuan T."/>
            <person name="Jiang B."/>
            <person name="Yang W."/>
            <person name="Lam T.T.-Y."/>
            <person name="Chang Q."/>
            <person name="Ding S."/>
            <person name="Wang X."/>
            <person name="Zhu J."/>
            <person name="Ruan X."/>
            <person name="Zhao L."/>
            <person name="Wei J."/>
            <person name="Que T."/>
            <person name="Du C."/>
            <person name="Cheng J."/>
            <person name="Dai P."/>
            <person name="Han X."/>
            <person name="Huang E."/>
            <person name="Gao Y."/>
            <person name="Liu J."/>
            <person name="Shao H."/>
            <person name="Ye R."/>
            <person name="Li L."/>
            <person name="Wei W."/>
            <person name="Wang X."/>
            <person name="Wang C."/>
            <person name="Yang T."/>
            <person name="Huo Q."/>
            <person name="Li W."/>
            <person name="Guo W."/>
            <person name="Chen H."/>
            <person name="Zhou L."/>
            <person name="Ni X."/>
            <person name="Tian J."/>
            <person name="Zhou Y."/>
            <person name="Sheng Y."/>
            <person name="Liu T."/>
            <person name="Pan Y."/>
            <person name="Xia L."/>
            <person name="Li J."/>
            <person name="Zhao F."/>
            <person name="Cao W."/>
        </authorList>
    </citation>
    <scope>NUCLEOTIDE SEQUENCE</scope>
    <source>
        <strain evidence="1">Dsil-2018</strain>
    </source>
</reference>
<evidence type="ECO:0000313" key="2">
    <source>
        <dbReference type="Proteomes" id="UP000821865"/>
    </source>
</evidence>
<evidence type="ECO:0000313" key="1">
    <source>
        <dbReference type="EMBL" id="KAH7959190.1"/>
    </source>
</evidence>
<accession>A0ACB8D3U5</accession>
<dbReference type="Proteomes" id="UP000821865">
    <property type="component" value="Chromosome 3"/>
</dbReference>
<protein>
    <submittedName>
        <fullName evidence="1">Uncharacterized protein</fullName>
    </submittedName>
</protein>
<dbReference type="EMBL" id="CM023472">
    <property type="protein sequence ID" value="KAH7959190.1"/>
    <property type="molecule type" value="Genomic_DNA"/>
</dbReference>
<keyword evidence="2" id="KW-1185">Reference proteome</keyword>
<sequence>MALKVYLVSCLFAFSVLLPHVLGGGETLVLLDNLAIKETHSIFFKSLQDRGFKLTFKSADDPSLSLKKHGEYLYKHLILFSPSVEEFGGTINVQALTEFVDDGGNILAAASSSVGMSLSNVLVGESFSVVLTWVLLPFPQGDIIRELANECGFEIDEEGSYVIDHLNYDVSDEGKHTTIVADPENLLDAPTVIGSKNIPPLLFKGVGIISDQENPLVLEVLTASSTAYSSNPDNKITEYPHAVGKNTLLISALQARNNARVVFSGSMDFFSDKYFSSPVQKAAPGSKKHATSGNQALAVALSQWVFKEKGVLRAQNIKHYKKGEKNAPDAYTVMDDVVYSIEIEILKGDKWVPFDASDLQLEFVRIDPFVRTKLQKKGQKYEAQFKVPDVYGVYQFKVDYNRIGYTHLYTSTQVSVRPLQHTQYERFIPSAYPYYLSAFSMMIGVFLLSCVFLHHKDMPKSKAE</sequence>
<gene>
    <name evidence="1" type="ORF">HPB49_009159</name>
</gene>
<comment type="caution">
    <text evidence="1">The sequence shown here is derived from an EMBL/GenBank/DDBJ whole genome shotgun (WGS) entry which is preliminary data.</text>
</comment>